<evidence type="ECO:0000313" key="2">
    <source>
        <dbReference type="EMBL" id="KAK2607525.1"/>
    </source>
</evidence>
<evidence type="ECO:0000259" key="1">
    <source>
        <dbReference type="Pfam" id="PF06985"/>
    </source>
</evidence>
<dbReference type="Proteomes" id="UP001265746">
    <property type="component" value="Unassembled WGS sequence"/>
</dbReference>
<dbReference type="InterPro" id="IPR052895">
    <property type="entry name" value="HetReg/Transcr_Mod"/>
</dbReference>
<proteinExistence type="predicted"/>
<protein>
    <recommendedName>
        <fullName evidence="1">Heterokaryon incompatibility domain-containing protein</fullName>
    </recommendedName>
</protein>
<name>A0AAD9W6C2_PHOAM</name>
<evidence type="ECO:0000313" key="3">
    <source>
        <dbReference type="Proteomes" id="UP001265746"/>
    </source>
</evidence>
<feature type="domain" description="Heterokaryon incompatibility" evidence="1">
    <location>
        <begin position="50"/>
        <end position="220"/>
    </location>
</feature>
<dbReference type="Pfam" id="PF06985">
    <property type="entry name" value="HET"/>
    <property type="match status" value="1"/>
</dbReference>
<dbReference type="AlphaFoldDB" id="A0AAD9W6C2"/>
<dbReference type="EMBL" id="JAUJFL010000003">
    <property type="protein sequence ID" value="KAK2607525.1"/>
    <property type="molecule type" value="Genomic_DNA"/>
</dbReference>
<gene>
    <name evidence="2" type="ORF">N8I77_006191</name>
</gene>
<comment type="caution">
    <text evidence="2">The sequence shown here is derived from an EMBL/GenBank/DDBJ whole genome shotgun (WGS) entry which is preliminary data.</text>
</comment>
<dbReference type="PANTHER" id="PTHR24148">
    <property type="entry name" value="ANKYRIN REPEAT DOMAIN-CONTAINING PROTEIN 39 HOMOLOG-RELATED"/>
    <property type="match status" value="1"/>
</dbReference>
<accession>A0AAD9W6C2</accession>
<sequence length="674" mass="76347">MDHQPLYSPLDPSTRQIRLLQVSCTEVDEDFAPVICRLVTASLDDPSIRYIALSYVWGFETSQTPLVVDGKECNITANLFEFLVRYRKISYVVPQWELANFPLWIDAVCINQEDIPERNSQVQMMGSIYRSATRTISWLGPDSVGSESAMKVMRRIWPKVNDSMRKQDFLAWLSSEDMSLWQKDAQSANRTGFSTGNEFWDSWKDIFSRAYFSRSWITQELVLSRNVVVLCGQQTLPLAAFLVIWEWLLRIEGTSCPEQVDSNIWSFLSSREGRRLLGWGAMNKWPNLRELMTRSKDAREEHLLLIWHELVLHTRILQATDPRDKLYSVLGMVDRKFKPDYSASIEDVFYDFAKEYIYAEKRLSVLREAGHGTFFGTPEHPRHRLFVPSWVPNWDALSKEFTWGQFYHGSYRLSADLNLQQAIGPQFSELLEHEGRGYWKIVGRTLTALGLVCDSTVAVHRLGVDHESWGSFCESYVSNCGEHGQYVTGIPALQALARLIFLDQDPISRNDVDDSTLAKAMLRICILGIILMGSPAQSMVEKFGLTSQPSLVKKFLGSGELASNFLESGELAKDLVDISALRIHLPKLTSDRLSLVLNYVAFWTSDGYLGWGPPGMVAGDDVCVMVGCDVPVVLRRVGDHHIHIGPCWVLGLMNGEALDKAMNSQAGLSSFDIV</sequence>
<dbReference type="InterPro" id="IPR010730">
    <property type="entry name" value="HET"/>
</dbReference>
<keyword evidence="3" id="KW-1185">Reference proteome</keyword>
<dbReference type="Pfam" id="PF26639">
    <property type="entry name" value="Het-6_barrel"/>
    <property type="match status" value="1"/>
</dbReference>
<organism evidence="2 3">
    <name type="scientific">Phomopsis amygdali</name>
    <name type="common">Fusicoccum amygdali</name>
    <dbReference type="NCBI Taxonomy" id="1214568"/>
    <lineage>
        <taxon>Eukaryota</taxon>
        <taxon>Fungi</taxon>
        <taxon>Dikarya</taxon>
        <taxon>Ascomycota</taxon>
        <taxon>Pezizomycotina</taxon>
        <taxon>Sordariomycetes</taxon>
        <taxon>Sordariomycetidae</taxon>
        <taxon>Diaporthales</taxon>
        <taxon>Diaporthaceae</taxon>
        <taxon>Diaporthe</taxon>
    </lineage>
</organism>
<dbReference type="PANTHER" id="PTHR24148:SF73">
    <property type="entry name" value="HET DOMAIN PROTEIN (AFU_ORTHOLOGUE AFUA_8G01020)"/>
    <property type="match status" value="1"/>
</dbReference>
<reference evidence="2" key="1">
    <citation type="submission" date="2023-06" db="EMBL/GenBank/DDBJ databases">
        <authorList>
            <person name="Noh H."/>
        </authorList>
    </citation>
    <scope>NUCLEOTIDE SEQUENCE</scope>
    <source>
        <strain evidence="2">DUCC20226</strain>
    </source>
</reference>